<proteinExistence type="inferred from homology"/>
<dbReference type="PRINTS" id="PR00237">
    <property type="entry name" value="GPCRRHODOPSN"/>
</dbReference>
<evidence type="ECO:0000256" key="11">
    <source>
        <dbReference type="SAM" id="Phobius"/>
    </source>
</evidence>
<dbReference type="PRINTS" id="PR01471">
    <property type="entry name" value="HISTAMINEH3R"/>
</dbReference>
<accession>A0A6I8SB70</accession>
<keyword evidence="5 11" id="KW-1133">Transmembrane helix</keyword>
<dbReference type="PANTHER" id="PTHR24247">
    <property type="entry name" value="5-HYDROXYTRYPTAMINE RECEPTOR"/>
    <property type="match status" value="1"/>
</dbReference>
<evidence type="ECO:0000256" key="9">
    <source>
        <dbReference type="ARBA" id="ARBA00023224"/>
    </source>
</evidence>
<dbReference type="PANTHER" id="PTHR24247:SF275">
    <property type="entry name" value="HISTAMINE H3 RECEPTOR"/>
    <property type="match status" value="1"/>
</dbReference>
<sequence length="398" mass="45152">MIFYPRNASLVHLDNISVSAVSASNQSQEITDEMRLIQAVLMSCVICVTGAGNALVILGFLVNKNLRTPSNYFLLNLAIGDFLTGTFSLPLYLKNFIMNGSWVLGKHVCKLWLTIDYTLCQCTICNIVLISCDRFLAVTKAVKYRDQQKKIKLAFMKMAAVWIVAFLNFGPAIILWEYFMGYSVVPDGECNPEFYYSSRYLLYSSIFDFFTPMTAIAFFNLSIYFNIRSRMKNKNQNSSVHAQNLMKNDIFVVDSSITANHVDVLKEKSTKHQSSKKQIHIIRLVLPSCKARPSRESRGDVPMTHDPVKNAALSKDKKIAKSLAVLVGTFCVCWAPYSLITIIKEGFCAWCISQILYDVTCWLFFLNSLINPFLYPLCHPAFKKTLMQLLCIDKPSKK</sequence>
<evidence type="ECO:0000256" key="1">
    <source>
        <dbReference type="ARBA" id="ARBA00004651"/>
    </source>
</evidence>
<dbReference type="SUPFAM" id="SSF81321">
    <property type="entry name" value="Family A G protein-coupled receptor-like"/>
    <property type="match status" value="1"/>
</dbReference>
<feature type="transmembrane region" description="Helical" evidence="11">
    <location>
        <begin position="113"/>
        <end position="137"/>
    </location>
</feature>
<evidence type="ECO:0000256" key="4">
    <source>
        <dbReference type="ARBA" id="ARBA00022692"/>
    </source>
</evidence>
<feature type="transmembrane region" description="Helical" evidence="11">
    <location>
        <begin position="158"/>
        <end position="180"/>
    </location>
</feature>
<dbReference type="Gene3D" id="1.20.1070.10">
    <property type="entry name" value="Rhodopsin 7-helix transmembrane proteins"/>
    <property type="match status" value="1"/>
</dbReference>
<dbReference type="AlphaFoldDB" id="A0A6I8SB70"/>
<feature type="domain" description="G-protein coupled receptors family 1 profile" evidence="12">
    <location>
        <begin position="52"/>
        <end position="375"/>
    </location>
</feature>
<reference evidence="13" key="2">
    <citation type="submission" date="2020-05" db="UniProtKB">
        <authorList>
            <consortium name="Ensembl"/>
        </authorList>
    </citation>
    <scope>IDENTIFICATION</scope>
</reference>
<keyword evidence="7 11" id="KW-0472">Membrane</keyword>
<dbReference type="InParanoid" id="A0A6I8SB70"/>
<keyword evidence="8 10" id="KW-0675">Receptor</keyword>
<feature type="transmembrane region" description="Helical" evidence="11">
    <location>
        <begin position="73"/>
        <end position="93"/>
    </location>
</feature>
<dbReference type="InterPro" id="IPR000276">
    <property type="entry name" value="GPCR_Rhodpsn"/>
</dbReference>
<comment type="similarity">
    <text evidence="10">Belongs to the G-protein coupled receptor 1 family.</text>
</comment>
<keyword evidence="4 10" id="KW-0812">Transmembrane</keyword>
<comment type="subcellular location">
    <subcellularLocation>
        <location evidence="1">Cell membrane</location>
        <topology evidence="1">Multi-pass membrane protein</topology>
    </subcellularLocation>
</comment>
<keyword evidence="2" id="KW-1003">Cell membrane</keyword>
<organism evidence="13">
    <name type="scientific">Xenopus tropicalis</name>
    <name type="common">Western clawed frog</name>
    <name type="synonym">Silurana tropicalis</name>
    <dbReference type="NCBI Taxonomy" id="8364"/>
    <lineage>
        <taxon>Eukaryota</taxon>
        <taxon>Metazoa</taxon>
        <taxon>Chordata</taxon>
        <taxon>Craniata</taxon>
        <taxon>Vertebrata</taxon>
        <taxon>Euteleostomi</taxon>
        <taxon>Amphibia</taxon>
        <taxon>Batrachia</taxon>
        <taxon>Anura</taxon>
        <taxon>Pipoidea</taxon>
        <taxon>Pipidae</taxon>
        <taxon>Xenopodinae</taxon>
        <taxon>Xenopus</taxon>
        <taxon>Silurana</taxon>
    </lineage>
</organism>
<dbReference type="InterPro" id="IPR003980">
    <property type="entry name" value="Histamine_H3_rcpt"/>
</dbReference>
<evidence type="ECO:0000256" key="6">
    <source>
        <dbReference type="ARBA" id="ARBA00023040"/>
    </source>
</evidence>
<dbReference type="InterPro" id="IPR017452">
    <property type="entry name" value="GPCR_Rhodpsn_7TM"/>
</dbReference>
<feature type="transmembrane region" description="Helical" evidence="11">
    <location>
        <begin position="323"/>
        <end position="343"/>
    </location>
</feature>
<dbReference type="GO" id="GO:0005886">
    <property type="term" value="C:plasma membrane"/>
    <property type="evidence" value="ECO:0007669"/>
    <property type="project" value="UniProtKB-SubCell"/>
</dbReference>
<dbReference type="Ensembl" id="ENSXETT00000089022">
    <property type="protein sequence ID" value="ENSXETP00000094167"/>
    <property type="gene ID" value="ENSXETG00000039739"/>
</dbReference>
<evidence type="ECO:0000256" key="7">
    <source>
        <dbReference type="ARBA" id="ARBA00023136"/>
    </source>
</evidence>
<dbReference type="GO" id="GO:0004969">
    <property type="term" value="F:histamine receptor activity"/>
    <property type="evidence" value="ECO:0007669"/>
    <property type="project" value="InterPro"/>
</dbReference>
<keyword evidence="3" id="KW-0597">Phosphoprotein</keyword>
<protein>
    <recommendedName>
        <fullName evidence="12">G-protein coupled receptors family 1 profile domain-containing protein</fullName>
    </recommendedName>
</protein>
<feature type="transmembrane region" description="Helical" evidence="11">
    <location>
        <begin position="355"/>
        <end position="378"/>
    </location>
</feature>
<keyword evidence="9 10" id="KW-0807">Transducer</keyword>
<dbReference type="PROSITE" id="PS50262">
    <property type="entry name" value="G_PROTEIN_RECEP_F1_2"/>
    <property type="match status" value="1"/>
</dbReference>
<dbReference type="PROSITE" id="PS00237">
    <property type="entry name" value="G_PROTEIN_RECEP_F1_1"/>
    <property type="match status" value="1"/>
</dbReference>
<evidence type="ECO:0000256" key="10">
    <source>
        <dbReference type="RuleBase" id="RU000688"/>
    </source>
</evidence>
<name>A0A6I8SB70_XENTR</name>
<evidence type="ECO:0000313" key="13">
    <source>
        <dbReference type="Ensembl" id="ENSXETP00000094167"/>
    </source>
</evidence>
<evidence type="ECO:0000256" key="3">
    <source>
        <dbReference type="ARBA" id="ARBA00022553"/>
    </source>
</evidence>
<evidence type="ECO:0000259" key="12">
    <source>
        <dbReference type="PROSITE" id="PS50262"/>
    </source>
</evidence>
<feature type="transmembrane region" description="Helical" evidence="11">
    <location>
        <begin position="200"/>
        <end position="225"/>
    </location>
</feature>
<feature type="transmembrane region" description="Helical" evidence="11">
    <location>
        <begin position="36"/>
        <end position="61"/>
    </location>
</feature>
<dbReference type="GeneTree" id="ENSGT00940000163206"/>
<dbReference type="Pfam" id="PF00001">
    <property type="entry name" value="7tm_1"/>
    <property type="match status" value="1"/>
</dbReference>
<evidence type="ECO:0000256" key="8">
    <source>
        <dbReference type="ARBA" id="ARBA00023170"/>
    </source>
</evidence>
<evidence type="ECO:0000256" key="2">
    <source>
        <dbReference type="ARBA" id="ARBA00022475"/>
    </source>
</evidence>
<keyword evidence="6 10" id="KW-0297">G-protein coupled receptor</keyword>
<evidence type="ECO:0000256" key="5">
    <source>
        <dbReference type="ARBA" id="ARBA00022989"/>
    </source>
</evidence>
<reference evidence="13" key="1">
    <citation type="journal article" date="2010" name="Science">
        <title>The genome of the Western clawed frog Xenopus tropicalis.</title>
        <authorList>
            <person name="Hellsten U."/>
            <person name="Harland R.M."/>
            <person name="Gilchrist M.J."/>
            <person name="Hendrix D."/>
            <person name="Jurka J."/>
            <person name="Kapitonov V."/>
            <person name="Ovcharenko I."/>
            <person name="Putnam N.H."/>
            <person name="Shu S."/>
            <person name="Taher L."/>
            <person name="Blitz I.L."/>
            <person name="Blumberg B."/>
            <person name="Dichmann D.S."/>
            <person name="Dubchak I."/>
            <person name="Amaya E."/>
            <person name="Detter J.C."/>
            <person name="Fletcher R."/>
            <person name="Gerhard D.S."/>
            <person name="Goodstein D."/>
            <person name="Graves T."/>
            <person name="Grigoriev I.V."/>
            <person name="Grimwood J."/>
            <person name="Kawashima T."/>
            <person name="Lindquist E."/>
            <person name="Lucas S.M."/>
            <person name="Mead P.E."/>
            <person name="Mitros T."/>
            <person name="Ogino H."/>
            <person name="Ohta Y."/>
            <person name="Poliakov A.V."/>
            <person name="Pollet N."/>
            <person name="Robert J."/>
            <person name="Salamov A."/>
            <person name="Sater A.K."/>
            <person name="Schmutz J."/>
            <person name="Terry A."/>
            <person name="Vize P.D."/>
            <person name="Warren W.C."/>
            <person name="Wells D."/>
            <person name="Wills A."/>
            <person name="Wilson R.K."/>
            <person name="Zimmerman L.B."/>
            <person name="Zorn A.M."/>
            <person name="Grainger R."/>
            <person name="Grammer T."/>
            <person name="Khokha M.K."/>
            <person name="Richardson P.M."/>
            <person name="Rokhsar D.S."/>
        </authorList>
    </citation>
    <scope>NUCLEOTIDE SEQUENCE [LARGE SCALE GENOMIC DNA]</scope>
    <source>
        <strain evidence="13">Nigerian</strain>
    </source>
</reference>